<protein>
    <recommendedName>
        <fullName evidence="3">C4-type zinc ribbon domain-containing protein</fullName>
    </recommendedName>
</protein>
<name>A0A1F4U8J2_UNCW3</name>
<gene>
    <name evidence="1" type="ORF">A2Y85_05185</name>
</gene>
<comment type="caution">
    <text evidence="1">The sequence shown here is derived from an EMBL/GenBank/DDBJ whole genome shotgun (WGS) entry which is preliminary data.</text>
</comment>
<dbReference type="Proteomes" id="UP000177025">
    <property type="component" value="Unassembled WGS sequence"/>
</dbReference>
<dbReference type="EMBL" id="MEUM01000118">
    <property type="protein sequence ID" value="OGC41197.1"/>
    <property type="molecule type" value="Genomic_DNA"/>
</dbReference>
<evidence type="ECO:0008006" key="3">
    <source>
        <dbReference type="Google" id="ProtNLM"/>
    </source>
</evidence>
<reference evidence="1 2" key="1">
    <citation type="journal article" date="2016" name="Nat. Commun.">
        <title>Thousands of microbial genomes shed light on interconnected biogeochemical processes in an aquifer system.</title>
        <authorList>
            <person name="Anantharaman K."/>
            <person name="Brown C.T."/>
            <person name="Hug L.A."/>
            <person name="Sharon I."/>
            <person name="Castelle C.J."/>
            <person name="Probst A.J."/>
            <person name="Thomas B.C."/>
            <person name="Singh A."/>
            <person name="Wilkins M.J."/>
            <person name="Karaoz U."/>
            <person name="Brodie E.L."/>
            <person name="Williams K.H."/>
            <person name="Hubbard S.S."/>
            <person name="Banfield J.F."/>
        </authorList>
    </citation>
    <scope>NUCLEOTIDE SEQUENCE [LARGE SCALE GENOMIC DNA]</scope>
</reference>
<proteinExistence type="predicted"/>
<organism evidence="1 2">
    <name type="scientific">candidate division WOR-3 bacterium RBG_13_43_14</name>
    <dbReference type="NCBI Taxonomy" id="1802590"/>
    <lineage>
        <taxon>Bacteria</taxon>
        <taxon>Bacteria division WOR-3</taxon>
    </lineage>
</organism>
<dbReference type="Gene3D" id="1.10.287.1490">
    <property type="match status" value="1"/>
</dbReference>
<evidence type="ECO:0000313" key="2">
    <source>
        <dbReference type="Proteomes" id="UP000177025"/>
    </source>
</evidence>
<evidence type="ECO:0000313" key="1">
    <source>
        <dbReference type="EMBL" id="OGC41197.1"/>
    </source>
</evidence>
<dbReference type="AlphaFoldDB" id="A0A1F4U8J2"/>
<accession>A0A1F4U8J2</accession>
<sequence>MASEVVEMHLKLLFDLDNLLSDMDEPHYKEIGFKIEDEEKLSLSRARQDLLGKLPPEIAGIYERLRKRYQKAIAPVDNGFCFGCFQQLPTELLTRIKEINTCPNCGRILYWRRK</sequence>